<comment type="caution">
    <text evidence="3">The sequence shown here is derived from an EMBL/GenBank/DDBJ whole genome shotgun (WGS) entry which is preliminary data.</text>
</comment>
<dbReference type="PANTHER" id="PTHR36504:SF1">
    <property type="entry name" value="LIPOPOLYSACCHARIDE EXPORT SYSTEM PROTEIN LPTA"/>
    <property type="match status" value="1"/>
</dbReference>
<dbReference type="EMBL" id="LAZR01005507">
    <property type="protein sequence ID" value="KKM99342.1"/>
    <property type="molecule type" value="Genomic_DNA"/>
</dbReference>
<dbReference type="GO" id="GO:0015920">
    <property type="term" value="P:lipopolysaccharide transport"/>
    <property type="evidence" value="ECO:0007669"/>
    <property type="project" value="TreeGrafter"/>
</dbReference>
<evidence type="ECO:0000259" key="2">
    <source>
        <dbReference type="Pfam" id="PF03968"/>
    </source>
</evidence>
<dbReference type="Gene3D" id="2.60.450.10">
    <property type="entry name" value="Lipopolysaccharide (LPS) transport protein A like domain"/>
    <property type="match status" value="1"/>
</dbReference>
<dbReference type="GO" id="GO:0017089">
    <property type="term" value="F:glycolipid transfer activity"/>
    <property type="evidence" value="ECO:0007669"/>
    <property type="project" value="TreeGrafter"/>
</dbReference>
<accession>A0A0F9Q1S7</accession>
<protein>
    <recommendedName>
        <fullName evidence="2">Organic solvent tolerance-like N-terminal domain-containing protein</fullName>
    </recommendedName>
</protein>
<evidence type="ECO:0000256" key="1">
    <source>
        <dbReference type="ARBA" id="ARBA00022729"/>
    </source>
</evidence>
<dbReference type="InterPro" id="IPR005653">
    <property type="entry name" value="OstA-like_N"/>
</dbReference>
<organism evidence="3">
    <name type="scientific">marine sediment metagenome</name>
    <dbReference type="NCBI Taxonomy" id="412755"/>
    <lineage>
        <taxon>unclassified sequences</taxon>
        <taxon>metagenomes</taxon>
        <taxon>ecological metagenomes</taxon>
    </lineage>
</organism>
<name>A0A0F9Q1S7_9ZZZZ</name>
<dbReference type="InterPro" id="IPR052037">
    <property type="entry name" value="LPS_export_LptA"/>
</dbReference>
<reference evidence="3" key="1">
    <citation type="journal article" date="2015" name="Nature">
        <title>Complex archaea that bridge the gap between prokaryotes and eukaryotes.</title>
        <authorList>
            <person name="Spang A."/>
            <person name="Saw J.H."/>
            <person name="Jorgensen S.L."/>
            <person name="Zaremba-Niedzwiedzka K."/>
            <person name="Martijn J."/>
            <person name="Lind A.E."/>
            <person name="van Eijk R."/>
            <person name="Schleper C."/>
            <person name="Guy L."/>
            <person name="Ettema T.J."/>
        </authorList>
    </citation>
    <scope>NUCLEOTIDE SEQUENCE</scope>
</reference>
<dbReference type="GO" id="GO:0030288">
    <property type="term" value="C:outer membrane-bounded periplasmic space"/>
    <property type="evidence" value="ECO:0007669"/>
    <property type="project" value="TreeGrafter"/>
</dbReference>
<evidence type="ECO:0000313" key="3">
    <source>
        <dbReference type="EMBL" id="KKM99342.1"/>
    </source>
</evidence>
<dbReference type="PANTHER" id="PTHR36504">
    <property type="entry name" value="LIPOPOLYSACCHARIDE EXPORT SYSTEM PROTEIN LPTA"/>
    <property type="match status" value="1"/>
</dbReference>
<proteinExistence type="predicted"/>
<gene>
    <name evidence="3" type="ORF">LCGC14_1148900</name>
</gene>
<feature type="non-terminal residue" evidence="3">
    <location>
        <position position="1"/>
    </location>
</feature>
<dbReference type="GO" id="GO:0009279">
    <property type="term" value="C:cell outer membrane"/>
    <property type="evidence" value="ECO:0007669"/>
    <property type="project" value="TreeGrafter"/>
</dbReference>
<dbReference type="Pfam" id="PF03968">
    <property type="entry name" value="LptD_N"/>
    <property type="match status" value="1"/>
</dbReference>
<sequence>MMKRKTISLFPEIGLVLILSIIFAGAAVANQKTLVVSSSEQRIDYGNRVFTYKGEVKATWEDIVLEADEMEVYLTEENALKEIIARGNVKVIQREKNRQVNGESAIYVAEDDRLIMEGQVHYQDELGNDLKADKMTIWIKTEKIEAEGTPVEAIYVLKELEEE</sequence>
<dbReference type="AlphaFoldDB" id="A0A0F9Q1S7"/>
<keyword evidence="1" id="KW-0732">Signal</keyword>
<feature type="domain" description="Organic solvent tolerance-like N-terminal" evidence="2">
    <location>
        <begin position="36"/>
        <end position="142"/>
    </location>
</feature>